<keyword evidence="2" id="KW-0732">Signal</keyword>
<comment type="caution">
    <text evidence="3">The sequence shown here is derived from an EMBL/GenBank/DDBJ whole genome shotgun (WGS) entry which is preliminary data.</text>
</comment>
<proteinExistence type="predicted"/>
<dbReference type="EC" id="1.1.1.-" evidence="3"/>
<feature type="signal peptide" evidence="2">
    <location>
        <begin position="1"/>
        <end position="24"/>
    </location>
</feature>
<protein>
    <submittedName>
        <fullName evidence="3">Aldo-keto reductase family protein</fullName>
        <ecNumber evidence="3">1.1.1.-</ecNumber>
    </submittedName>
</protein>
<feature type="region of interest" description="Disordered" evidence="1">
    <location>
        <begin position="39"/>
        <end position="61"/>
    </location>
</feature>
<reference evidence="3" key="1">
    <citation type="submission" date="2023-06" db="EMBL/GenBank/DDBJ databases">
        <title>Survivors Of The Sea: Transcriptome response of Skeletonema marinoi to long-term dormancy.</title>
        <authorList>
            <person name="Pinder M.I.M."/>
            <person name="Kourtchenko O."/>
            <person name="Robertson E.K."/>
            <person name="Larsson T."/>
            <person name="Maumus F."/>
            <person name="Osuna-Cruz C.M."/>
            <person name="Vancaester E."/>
            <person name="Stenow R."/>
            <person name="Vandepoele K."/>
            <person name="Ploug H."/>
            <person name="Bruchert V."/>
            <person name="Godhe A."/>
            <person name="Topel M."/>
        </authorList>
    </citation>
    <scope>NUCLEOTIDE SEQUENCE</scope>
    <source>
        <strain evidence="3">R05AC</strain>
    </source>
</reference>
<evidence type="ECO:0000256" key="2">
    <source>
        <dbReference type="SAM" id="SignalP"/>
    </source>
</evidence>
<evidence type="ECO:0000313" key="3">
    <source>
        <dbReference type="EMBL" id="KAK1736017.1"/>
    </source>
</evidence>
<feature type="chain" id="PRO_5041910102" evidence="2">
    <location>
        <begin position="25"/>
        <end position="257"/>
    </location>
</feature>
<sequence length="257" mass="28552">MKIVATAMLGTILCTASLPKPSAAVSSRTIASFVASSIGRSTSSSPTTTSRNMMSTQTPEQKQSLIDCPTIPLRDGTSHPAIGFGTYKLWRQGTTDEPQRTAEDCVTDALNSGYRFLSAQSFMAMNKRSEKQSKQVVCLGRICSYAARFGLRQSRRVMMLFEHSWRRLSLILEQITLIFILSIGQCPGSMWMPTNGARSEEGGQGEKCWRIKYAVEDYKELLSAGITSEDKPVVNQIEINPFLYRKNTIDISKVKEL</sequence>
<dbReference type="EMBL" id="JATAAI010000030">
    <property type="protein sequence ID" value="KAK1736017.1"/>
    <property type="molecule type" value="Genomic_DNA"/>
</dbReference>
<evidence type="ECO:0000256" key="1">
    <source>
        <dbReference type="SAM" id="MobiDB-lite"/>
    </source>
</evidence>
<dbReference type="Proteomes" id="UP001224775">
    <property type="component" value="Unassembled WGS sequence"/>
</dbReference>
<keyword evidence="4" id="KW-1185">Reference proteome</keyword>
<evidence type="ECO:0000313" key="4">
    <source>
        <dbReference type="Proteomes" id="UP001224775"/>
    </source>
</evidence>
<dbReference type="InterPro" id="IPR036812">
    <property type="entry name" value="NAD(P)_OxRdtase_dom_sf"/>
</dbReference>
<organism evidence="3 4">
    <name type="scientific">Skeletonema marinoi</name>
    <dbReference type="NCBI Taxonomy" id="267567"/>
    <lineage>
        <taxon>Eukaryota</taxon>
        <taxon>Sar</taxon>
        <taxon>Stramenopiles</taxon>
        <taxon>Ochrophyta</taxon>
        <taxon>Bacillariophyta</taxon>
        <taxon>Coscinodiscophyceae</taxon>
        <taxon>Thalassiosirophycidae</taxon>
        <taxon>Thalassiosirales</taxon>
        <taxon>Skeletonemataceae</taxon>
        <taxon>Skeletonema</taxon>
        <taxon>Skeletonema marinoi-dohrnii complex</taxon>
    </lineage>
</organism>
<name>A0AAD9D6R7_9STRA</name>
<gene>
    <name evidence="3" type="ORF">QTG54_013153</name>
</gene>
<accession>A0AAD9D6R7</accession>
<dbReference type="AlphaFoldDB" id="A0AAD9D6R7"/>
<dbReference type="Gene3D" id="3.20.20.100">
    <property type="entry name" value="NADP-dependent oxidoreductase domain"/>
    <property type="match status" value="1"/>
</dbReference>
<feature type="compositionally biased region" description="Low complexity" evidence="1">
    <location>
        <begin position="39"/>
        <end position="56"/>
    </location>
</feature>
<keyword evidence="3" id="KW-0560">Oxidoreductase</keyword>
<dbReference type="GO" id="GO:0016491">
    <property type="term" value="F:oxidoreductase activity"/>
    <property type="evidence" value="ECO:0007669"/>
    <property type="project" value="UniProtKB-KW"/>
</dbReference>